<organism evidence="6 7">
    <name type="scientific">Ligilactobacillus pobuzihii</name>
    <dbReference type="NCBI Taxonomy" id="449659"/>
    <lineage>
        <taxon>Bacteria</taxon>
        <taxon>Bacillati</taxon>
        <taxon>Bacillota</taxon>
        <taxon>Bacilli</taxon>
        <taxon>Lactobacillales</taxon>
        <taxon>Lactobacillaceae</taxon>
        <taxon>Ligilactobacillus</taxon>
    </lineage>
</organism>
<dbReference type="InterPro" id="IPR013785">
    <property type="entry name" value="Aldolase_TIM"/>
</dbReference>
<dbReference type="SUPFAM" id="SSF51569">
    <property type="entry name" value="Aldolase"/>
    <property type="match status" value="1"/>
</dbReference>
<dbReference type="Pfam" id="PF01081">
    <property type="entry name" value="Aldolase"/>
    <property type="match status" value="1"/>
</dbReference>
<dbReference type="InterPro" id="IPR000887">
    <property type="entry name" value="Aldlse_KDPG_KHG"/>
</dbReference>
<comment type="subunit">
    <text evidence="3">Homotrimer.</text>
</comment>
<evidence type="ECO:0000313" key="7">
    <source>
        <dbReference type="Proteomes" id="UP000051886"/>
    </source>
</evidence>
<accession>A0A0R2LNZ1</accession>
<evidence type="ECO:0000256" key="1">
    <source>
        <dbReference type="ARBA" id="ARBA00004761"/>
    </source>
</evidence>
<evidence type="ECO:0000256" key="4">
    <source>
        <dbReference type="ARBA" id="ARBA00023239"/>
    </source>
</evidence>
<evidence type="ECO:0000256" key="5">
    <source>
        <dbReference type="ARBA" id="ARBA00023277"/>
    </source>
</evidence>
<gene>
    <name evidence="6" type="ORF">IV66_GL001998</name>
</gene>
<evidence type="ECO:0000256" key="3">
    <source>
        <dbReference type="ARBA" id="ARBA00011233"/>
    </source>
</evidence>
<evidence type="ECO:0000313" key="6">
    <source>
        <dbReference type="EMBL" id="KRO01675.1"/>
    </source>
</evidence>
<keyword evidence="4" id="KW-0456">Lyase</keyword>
<keyword evidence="5" id="KW-0119">Carbohydrate metabolism</keyword>
<proteinExistence type="inferred from homology"/>
<keyword evidence="7" id="KW-1185">Reference proteome</keyword>
<dbReference type="EMBL" id="JQCN01000006">
    <property type="protein sequence ID" value="KRO01675.1"/>
    <property type="molecule type" value="Genomic_DNA"/>
</dbReference>
<dbReference type="Proteomes" id="UP000051886">
    <property type="component" value="Unassembled WGS sequence"/>
</dbReference>
<dbReference type="Gene3D" id="3.20.20.70">
    <property type="entry name" value="Aldolase class I"/>
    <property type="match status" value="1"/>
</dbReference>
<dbReference type="PANTHER" id="PTHR30246:SF1">
    <property type="entry name" value="2-DEHYDRO-3-DEOXY-6-PHOSPHOGALACTONATE ALDOLASE-RELATED"/>
    <property type="match status" value="1"/>
</dbReference>
<reference evidence="6 7" key="1">
    <citation type="journal article" date="2015" name="Genome Announc.">
        <title>Expanding the biotechnology potential of lactobacilli through comparative genomics of 213 strains and associated genera.</title>
        <authorList>
            <person name="Sun Z."/>
            <person name="Harris H.M."/>
            <person name="McCann A."/>
            <person name="Guo C."/>
            <person name="Argimon S."/>
            <person name="Zhang W."/>
            <person name="Yang X."/>
            <person name="Jeffery I.B."/>
            <person name="Cooney J.C."/>
            <person name="Kagawa T.F."/>
            <person name="Liu W."/>
            <person name="Song Y."/>
            <person name="Salvetti E."/>
            <person name="Wrobel A."/>
            <person name="Rasinkangas P."/>
            <person name="Parkhill J."/>
            <person name="Rea M.C."/>
            <person name="O'Sullivan O."/>
            <person name="Ritari J."/>
            <person name="Douillard F.P."/>
            <person name="Paul Ross R."/>
            <person name="Yang R."/>
            <person name="Briner A.E."/>
            <person name="Felis G.E."/>
            <person name="de Vos W.M."/>
            <person name="Barrangou R."/>
            <person name="Klaenhammer T.R."/>
            <person name="Caufield P.W."/>
            <person name="Cui Y."/>
            <person name="Zhang H."/>
            <person name="O'Toole P.W."/>
        </authorList>
    </citation>
    <scope>NUCLEOTIDE SEQUENCE [LARGE SCALE GENOMIC DNA]</scope>
    <source>
        <strain evidence="6 7">NBRC 103219</strain>
    </source>
</reference>
<protein>
    <submittedName>
        <fullName evidence="6">KHG KDPG aldolase</fullName>
    </submittedName>
</protein>
<dbReference type="STRING" id="449659.IV66_GL001998"/>
<dbReference type="PATRIC" id="fig|449659.4.peg.2050"/>
<comment type="similarity">
    <text evidence="2">Belongs to the KHG/KDPG aldolase family.</text>
</comment>
<dbReference type="NCBIfam" id="TIGR01182">
    <property type="entry name" value="eda"/>
    <property type="match status" value="1"/>
</dbReference>
<dbReference type="CDD" id="cd00452">
    <property type="entry name" value="KDPG_aldolase"/>
    <property type="match status" value="1"/>
</dbReference>
<comment type="pathway">
    <text evidence="1">Carbohydrate acid metabolism.</text>
</comment>
<evidence type="ECO:0000256" key="2">
    <source>
        <dbReference type="ARBA" id="ARBA00006906"/>
    </source>
</evidence>
<dbReference type="NCBIfam" id="NF005119">
    <property type="entry name" value="PRK06552.1"/>
    <property type="match status" value="1"/>
</dbReference>
<comment type="caution">
    <text evidence="6">The sequence shown here is derived from an EMBL/GenBank/DDBJ whole genome shotgun (WGS) entry which is preliminary data.</text>
</comment>
<name>A0A0R2LNZ1_9LACO</name>
<sequence>MKGNVAMQKVNILNSIQRSGVVSVVRGSTKKEAYQTAQACIDGGIKAIELTFTAPAADDLIKELNQQYVNDPEVVIGAGTVLDGVTARIAIMAGAKFVVSPSFDKETALICNEYQIPYLPGCMTITEIQTALRYGADVVKVFPGSVVGKGFVKAVKAPLPYVNIMPTGGVNLENMHEWFEVGVVAVGAGSDLTGAASNGDFEAVKKRAQEYRNEYQRIFQAN</sequence>
<dbReference type="AlphaFoldDB" id="A0A0R2LNZ1"/>
<dbReference type="PANTHER" id="PTHR30246">
    <property type="entry name" value="2-KETO-3-DEOXY-6-PHOSPHOGLUCONATE ALDOLASE"/>
    <property type="match status" value="1"/>
</dbReference>
<dbReference type="GO" id="GO:0016829">
    <property type="term" value="F:lyase activity"/>
    <property type="evidence" value="ECO:0007669"/>
    <property type="project" value="UniProtKB-KW"/>
</dbReference>